<evidence type="ECO:0000256" key="4">
    <source>
        <dbReference type="ARBA" id="ARBA00023186"/>
    </source>
</evidence>
<reference evidence="7" key="2">
    <citation type="journal article" date="2021" name="PeerJ">
        <title>Extensive microbial diversity within the chicken gut microbiome revealed by metagenomics and culture.</title>
        <authorList>
            <person name="Gilroy R."/>
            <person name="Ravi A."/>
            <person name="Getino M."/>
            <person name="Pursley I."/>
            <person name="Horton D.L."/>
            <person name="Alikhan N.F."/>
            <person name="Baker D."/>
            <person name="Gharbi K."/>
            <person name="Hall N."/>
            <person name="Watson M."/>
            <person name="Adriaenssens E.M."/>
            <person name="Foster-Nyarko E."/>
            <person name="Jarju S."/>
            <person name="Secka A."/>
            <person name="Antonio M."/>
            <person name="Oren A."/>
            <person name="Chaudhuri R.R."/>
            <person name="La Ragione R."/>
            <person name="Hildebrand F."/>
            <person name="Pallen M.J."/>
        </authorList>
    </citation>
    <scope>NUCLEOTIDE SEQUENCE</scope>
    <source>
        <strain evidence="7">CHK191-8634</strain>
    </source>
</reference>
<dbReference type="SUPFAM" id="SSF64397">
    <property type="entry name" value="Hsp33 domain"/>
    <property type="match status" value="1"/>
</dbReference>
<sequence length="293" mass="31169">MADLLIRGMAAHGMVRFVAEQSTNMVERMRTIHRTLPLATAALGRTLTACSMMGDDIKNDNGSVTLQIRGGGPLGSITAVADAHGNARGYLQNPAVELPLRPDGKLDVGGGVGADGVLTVLRDMGEGEPFSGRVELQSGEIAEDVAAYFAVSEQVPTVCALGVLVGRDQSVTCAGGFMIQLMPGADDELITELEKRIAAFGSVTGHLQKQSIEQAMAALFDGMDVEVLDRHPVAYECKCSRGKVEQALLSMGRDELLKLADSGEDTHVTCQFCDADYAFTPEELRALLSNQKN</sequence>
<dbReference type="GO" id="GO:0044183">
    <property type="term" value="F:protein folding chaperone"/>
    <property type="evidence" value="ECO:0007669"/>
    <property type="project" value="TreeGrafter"/>
</dbReference>
<dbReference type="AlphaFoldDB" id="A0A9D1LLA5"/>
<evidence type="ECO:0000256" key="6">
    <source>
        <dbReference type="HAMAP-Rule" id="MF_00117"/>
    </source>
</evidence>
<comment type="caution">
    <text evidence="7">The sequence shown here is derived from an EMBL/GenBank/DDBJ whole genome shotgun (WGS) entry which is preliminary data.</text>
</comment>
<comment type="PTM">
    <text evidence="6">Under oxidizing conditions two disulfide bonds are formed involving the reactive cysteines. Under reducing conditions zinc is bound to the reactive cysteines and the protein is inactive.</text>
</comment>
<comment type="subcellular location">
    <subcellularLocation>
        <location evidence="6">Cytoplasm</location>
    </subcellularLocation>
</comment>
<feature type="disulfide bond" description="Redox-active" evidence="6">
    <location>
        <begin position="270"/>
        <end position="273"/>
    </location>
</feature>
<dbReference type="PANTHER" id="PTHR30111">
    <property type="entry name" value="33 KDA CHAPERONIN"/>
    <property type="match status" value="1"/>
</dbReference>
<dbReference type="InterPro" id="IPR000397">
    <property type="entry name" value="Heat_shock_Hsp33"/>
</dbReference>
<dbReference type="GO" id="GO:0005737">
    <property type="term" value="C:cytoplasm"/>
    <property type="evidence" value="ECO:0007669"/>
    <property type="project" value="UniProtKB-SubCell"/>
</dbReference>
<dbReference type="CDD" id="cd00498">
    <property type="entry name" value="Hsp33"/>
    <property type="match status" value="1"/>
</dbReference>
<evidence type="ECO:0000313" key="8">
    <source>
        <dbReference type="Proteomes" id="UP000824073"/>
    </source>
</evidence>
<evidence type="ECO:0000313" key="7">
    <source>
        <dbReference type="EMBL" id="HIU44124.1"/>
    </source>
</evidence>
<gene>
    <name evidence="6 7" type="primary">hslO</name>
    <name evidence="7" type="ORF">IAB67_07515</name>
</gene>
<protein>
    <recommendedName>
        <fullName evidence="6">33 kDa chaperonin</fullName>
    </recommendedName>
    <alternativeName>
        <fullName evidence="6">Heat shock protein 33 homolog</fullName>
        <shortName evidence="6">HSP33</shortName>
    </alternativeName>
</protein>
<evidence type="ECO:0000256" key="2">
    <source>
        <dbReference type="ARBA" id="ARBA00022833"/>
    </source>
</evidence>
<dbReference type="PANTHER" id="PTHR30111:SF1">
    <property type="entry name" value="33 KDA CHAPERONIN"/>
    <property type="match status" value="1"/>
</dbReference>
<dbReference type="EMBL" id="DVMR01000058">
    <property type="protein sequence ID" value="HIU44124.1"/>
    <property type="molecule type" value="Genomic_DNA"/>
</dbReference>
<feature type="disulfide bond" description="Redox-active" evidence="6">
    <location>
        <begin position="237"/>
        <end position="239"/>
    </location>
</feature>
<dbReference type="PIRSF" id="PIRSF005261">
    <property type="entry name" value="Heat_shock_Hsp33"/>
    <property type="match status" value="1"/>
</dbReference>
<keyword evidence="5 6" id="KW-0676">Redox-active center</keyword>
<keyword evidence="4 6" id="KW-0143">Chaperone</keyword>
<organism evidence="7 8">
    <name type="scientific">Candidatus Ventrousia excrementavium</name>
    <dbReference type="NCBI Taxonomy" id="2840961"/>
    <lineage>
        <taxon>Bacteria</taxon>
        <taxon>Bacillati</taxon>
        <taxon>Bacillota</taxon>
        <taxon>Clostridia</taxon>
        <taxon>Eubacteriales</taxon>
        <taxon>Clostridiaceae</taxon>
        <taxon>Clostridiaceae incertae sedis</taxon>
        <taxon>Candidatus Ventrousia</taxon>
    </lineage>
</organism>
<dbReference type="InterPro" id="IPR016154">
    <property type="entry name" value="Heat_shock_Hsp33_C"/>
</dbReference>
<reference evidence="7" key="1">
    <citation type="submission" date="2020-10" db="EMBL/GenBank/DDBJ databases">
        <authorList>
            <person name="Gilroy R."/>
        </authorList>
    </citation>
    <scope>NUCLEOTIDE SEQUENCE</scope>
    <source>
        <strain evidence="7">CHK191-8634</strain>
    </source>
</reference>
<evidence type="ECO:0000256" key="5">
    <source>
        <dbReference type="ARBA" id="ARBA00023284"/>
    </source>
</evidence>
<dbReference type="Gene3D" id="3.55.30.10">
    <property type="entry name" value="Hsp33 domain"/>
    <property type="match status" value="1"/>
</dbReference>
<dbReference type="HAMAP" id="MF_00117">
    <property type="entry name" value="HslO"/>
    <property type="match status" value="1"/>
</dbReference>
<dbReference type="NCBIfam" id="NF001033">
    <property type="entry name" value="PRK00114.1"/>
    <property type="match status" value="1"/>
</dbReference>
<proteinExistence type="inferred from homology"/>
<comment type="similarity">
    <text evidence="6">Belongs to the HSP33 family.</text>
</comment>
<evidence type="ECO:0000256" key="1">
    <source>
        <dbReference type="ARBA" id="ARBA00022490"/>
    </source>
</evidence>
<keyword evidence="2 6" id="KW-0862">Zinc</keyword>
<comment type="function">
    <text evidence="6">Redox regulated molecular chaperone. Protects both thermally unfolding and oxidatively damaged proteins from irreversible aggregation. Plays an important role in the bacterial defense system toward oxidative stress.</text>
</comment>
<name>A0A9D1LLA5_9CLOT</name>
<dbReference type="Proteomes" id="UP000824073">
    <property type="component" value="Unassembled WGS sequence"/>
</dbReference>
<evidence type="ECO:0000256" key="3">
    <source>
        <dbReference type="ARBA" id="ARBA00023157"/>
    </source>
</evidence>
<dbReference type="Gene3D" id="3.90.1280.10">
    <property type="entry name" value="HSP33 redox switch-like"/>
    <property type="match status" value="1"/>
</dbReference>
<dbReference type="InterPro" id="IPR016153">
    <property type="entry name" value="Heat_shock_Hsp33_N"/>
</dbReference>
<keyword evidence="1 6" id="KW-0963">Cytoplasm</keyword>
<dbReference type="SUPFAM" id="SSF118352">
    <property type="entry name" value="HSP33 redox switch-like"/>
    <property type="match status" value="1"/>
</dbReference>
<dbReference type="Pfam" id="PF01430">
    <property type="entry name" value="HSP33"/>
    <property type="match status" value="1"/>
</dbReference>
<dbReference type="GO" id="GO:0042026">
    <property type="term" value="P:protein refolding"/>
    <property type="evidence" value="ECO:0007669"/>
    <property type="project" value="TreeGrafter"/>
</dbReference>
<accession>A0A9D1LLA5</accession>
<keyword evidence="3 6" id="KW-1015">Disulfide bond</keyword>
<dbReference type="GO" id="GO:0051082">
    <property type="term" value="F:unfolded protein binding"/>
    <property type="evidence" value="ECO:0007669"/>
    <property type="project" value="UniProtKB-UniRule"/>
</dbReference>